<evidence type="ECO:0000313" key="2">
    <source>
        <dbReference type="EMBL" id="KHD05985.1"/>
    </source>
</evidence>
<evidence type="ECO:0000313" key="3">
    <source>
        <dbReference type="Proteomes" id="UP000030428"/>
    </source>
</evidence>
<dbReference type="Pfam" id="PF18914">
    <property type="entry name" value="DUF5666"/>
    <property type="match status" value="1"/>
</dbReference>
<feature type="domain" description="DUF5666" evidence="1">
    <location>
        <begin position="44"/>
        <end position="113"/>
    </location>
</feature>
<protein>
    <recommendedName>
        <fullName evidence="1">DUF5666 domain-containing protein</fullName>
    </recommendedName>
</protein>
<sequence>MPFGLQDLRIGDRIEMNGFLDLATDTLIAENLVREEVNGQVALEGPVDNVDANVGTLTILGISVQTDTETVFEDERLSRFITAEQFFESVQNSELLVDVEGILMGNVILAESLEISEL</sequence>
<dbReference type="InterPro" id="IPR043724">
    <property type="entry name" value="DUF5666"/>
</dbReference>
<dbReference type="AlphaFoldDB" id="A0A0A6PK30"/>
<accession>A0A0A6PK30</accession>
<reference evidence="2 3" key="1">
    <citation type="journal article" date="2016" name="Front. Microbiol.">
        <title>Single-Cell (Meta-)Genomics of a Dimorphic Candidatus Thiomargarita nelsonii Reveals Genomic Plasticity.</title>
        <authorList>
            <person name="Flood B.E."/>
            <person name="Fliss P."/>
            <person name="Jones D.S."/>
            <person name="Dick G.J."/>
            <person name="Jain S."/>
            <person name="Kaster A.K."/>
            <person name="Winkel M."/>
            <person name="Mussmann M."/>
            <person name="Bailey J."/>
        </authorList>
    </citation>
    <scope>NUCLEOTIDE SEQUENCE [LARGE SCALE GENOMIC DNA]</scope>
    <source>
        <strain evidence="2">Hydrate Ridge</strain>
    </source>
</reference>
<gene>
    <name evidence="2" type="ORF">PN36_23510</name>
</gene>
<name>A0A0A6PK30_9GAMM</name>
<organism evidence="2 3">
    <name type="scientific">Candidatus Thiomargarita nelsonii</name>
    <dbReference type="NCBI Taxonomy" id="1003181"/>
    <lineage>
        <taxon>Bacteria</taxon>
        <taxon>Pseudomonadati</taxon>
        <taxon>Pseudomonadota</taxon>
        <taxon>Gammaproteobacteria</taxon>
        <taxon>Thiotrichales</taxon>
        <taxon>Thiotrichaceae</taxon>
        <taxon>Thiomargarita</taxon>
    </lineage>
</organism>
<dbReference type="Proteomes" id="UP000030428">
    <property type="component" value="Unassembled WGS sequence"/>
</dbReference>
<evidence type="ECO:0000259" key="1">
    <source>
        <dbReference type="Pfam" id="PF18914"/>
    </source>
</evidence>
<proteinExistence type="predicted"/>
<comment type="caution">
    <text evidence="2">The sequence shown here is derived from an EMBL/GenBank/DDBJ whole genome shotgun (WGS) entry which is preliminary data.</text>
</comment>
<dbReference type="EMBL" id="JSZA02000115">
    <property type="protein sequence ID" value="KHD05985.1"/>
    <property type="molecule type" value="Genomic_DNA"/>
</dbReference>
<keyword evidence="3" id="KW-1185">Reference proteome</keyword>